<protein>
    <submittedName>
        <fullName evidence="2">Uncharacterized protein</fullName>
    </submittedName>
</protein>
<gene>
    <name evidence="2" type="ORF">PAPYR_3384</name>
</gene>
<proteinExistence type="predicted"/>
<sequence length="170" mass="19279">MLFRIDYNPSGNCFFEQFGHKMDLLNGTQTAGREQSHLATHCTVIRRNGTVVVQTPPIPTQRPTPSTRPRSVYQESFKRPVTNKGFDKPLCPYSPTAERTFMQQPQRPPPSYSNASGLSLERHQIDYSWKRNFVTTYGSTYGNPDPSPVGFGNGGIQAQKTQFVHQQREK</sequence>
<dbReference type="EMBL" id="JAPMOS010000013">
    <property type="protein sequence ID" value="KAJ4460369.1"/>
    <property type="molecule type" value="Genomic_DNA"/>
</dbReference>
<dbReference type="Proteomes" id="UP001141327">
    <property type="component" value="Unassembled WGS sequence"/>
</dbReference>
<accession>A0ABQ8USP0</accession>
<evidence type="ECO:0000313" key="2">
    <source>
        <dbReference type="EMBL" id="KAJ4460369.1"/>
    </source>
</evidence>
<feature type="region of interest" description="Disordered" evidence="1">
    <location>
        <begin position="54"/>
        <end position="95"/>
    </location>
</feature>
<organism evidence="2 3">
    <name type="scientific">Paratrimastix pyriformis</name>
    <dbReference type="NCBI Taxonomy" id="342808"/>
    <lineage>
        <taxon>Eukaryota</taxon>
        <taxon>Metamonada</taxon>
        <taxon>Preaxostyla</taxon>
        <taxon>Paratrimastigidae</taxon>
        <taxon>Paratrimastix</taxon>
    </lineage>
</organism>
<feature type="compositionally biased region" description="Low complexity" evidence="1">
    <location>
        <begin position="63"/>
        <end position="72"/>
    </location>
</feature>
<evidence type="ECO:0000313" key="3">
    <source>
        <dbReference type="Proteomes" id="UP001141327"/>
    </source>
</evidence>
<reference evidence="2" key="1">
    <citation type="journal article" date="2022" name="bioRxiv">
        <title>Genomics of Preaxostyla Flagellates Illuminates Evolutionary Transitions and the Path Towards Mitochondrial Loss.</title>
        <authorList>
            <person name="Novak L.V.F."/>
            <person name="Treitli S.C."/>
            <person name="Pyrih J."/>
            <person name="Halakuc P."/>
            <person name="Pipaliya S.V."/>
            <person name="Vacek V."/>
            <person name="Brzon O."/>
            <person name="Soukal P."/>
            <person name="Eme L."/>
            <person name="Dacks J.B."/>
            <person name="Karnkowska A."/>
            <person name="Elias M."/>
            <person name="Hampl V."/>
        </authorList>
    </citation>
    <scope>NUCLEOTIDE SEQUENCE</scope>
    <source>
        <strain evidence="2">RCP-MX</strain>
    </source>
</reference>
<evidence type="ECO:0000256" key="1">
    <source>
        <dbReference type="SAM" id="MobiDB-lite"/>
    </source>
</evidence>
<name>A0ABQ8USP0_9EUKA</name>
<keyword evidence="3" id="KW-1185">Reference proteome</keyword>
<comment type="caution">
    <text evidence="2">The sequence shown here is derived from an EMBL/GenBank/DDBJ whole genome shotgun (WGS) entry which is preliminary data.</text>
</comment>